<evidence type="ECO:0000313" key="2">
    <source>
        <dbReference type="Proteomes" id="UP000182517"/>
    </source>
</evidence>
<accession>A0A1L3GM88</accession>
<dbReference type="RefSeq" id="WP_072283028.1">
    <property type="nucleotide sequence ID" value="NZ_CP015519.1"/>
</dbReference>
<dbReference type="Proteomes" id="UP000182517">
    <property type="component" value="Chromosome"/>
</dbReference>
<dbReference type="InterPro" id="IPR037883">
    <property type="entry name" value="Knr4/Smi1-like_sf"/>
</dbReference>
<dbReference type="KEGG" id="pef:A7E78_03985"/>
<dbReference type="SUPFAM" id="SSF160631">
    <property type="entry name" value="SMI1/KNR4-like"/>
    <property type="match status" value="1"/>
</dbReference>
<dbReference type="Gene3D" id="3.40.1580.10">
    <property type="entry name" value="SMI1/KNR4-like"/>
    <property type="match status" value="1"/>
</dbReference>
<gene>
    <name evidence="1" type="ORF">A7E78_03985</name>
</gene>
<evidence type="ECO:0008006" key="3">
    <source>
        <dbReference type="Google" id="ProtNLM"/>
    </source>
</evidence>
<sequence>MNASTSTVIESELGIILPDLYKNILDNPHFSKNEDSSLYYLITDPQCLIELNNAYKIKPDDLSDIDDGSLFGRLKRVLLHGSKKRIVAQRKKHHKEWVEPKKFVIGSDGGEELFFIYLDKPKCPVYVYELETGNSAYGFDLMSKYINDIDVLEDN</sequence>
<dbReference type="AlphaFoldDB" id="A0A1L3GM88"/>
<dbReference type="OrthoDB" id="9946351at2"/>
<reference evidence="1 2" key="1">
    <citation type="journal article" date="2017" name="Genome Announc.">
        <title>Complete Genome Sequences of Two Acetylene-Fermenting Pelobacter acetylenicus Strains.</title>
        <authorList>
            <person name="Sutton J.M."/>
            <person name="Baesman S.M."/>
            <person name="Fierst J.L."/>
            <person name="Poret-Peterson A.T."/>
            <person name="Oremland R.S."/>
            <person name="Dunlap D.S."/>
            <person name="Akob D.M."/>
        </authorList>
    </citation>
    <scope>NUCLEOTIDE SEQUENCE [LARGE SCALE GENOMIC DNA]</scope>
    <source>
        <strain evidence="1 2">SFB93</strain>
    </source>
</reference>
<keyword evidence="2" id="KW-1185">Reference proteome</keyword>
<organism evidence="1 2">
    <name type="scientific">Syntrophotalea acetylenivorans</name>
    <dbReference type="NCBI Taxonomy" id="1842532"/>
    <lineage>
        <taxon>Bacteria</taxon>
        <taxon>Pseudomonadati</taxon>
        <taxon>Thermodesulfobacteriota</taxon>
        <taxon>Desulfuromonadia</taxon>
        <taxon>Desulfuromonadales</taxon>
        <taxon>Syntrophotaleaceae</taxon>
        <taxon>Syntrophotalea</taxon>
    </lineage>
</organism>
<dbReference type="EMBL" id="CP015519">
    <property type="protein sequence ID" value="APG27066.1"/>
    <property type="molecule type" value="Genomic_DNA"/>
</dbReference>
<evidence type="ECO:0000313" key="1">
    <source>
        <dbReference type="EMBL" id="APG27066.1"/>
    </source>
</evidence>
<name>A0A1L3GM88_9BACT</name>
<proteinExistence type="predicted"/>
<protein>
    <recommendedName>
        <fullName evidence="3">Knr4/Smi1-like domain-containing protein</fullName>
    </recommendedName>
</protein>